<accession>A0A813F6E9</accession>
<evidence type="ECO:0000313" key="7">
    <source>
        <dbReference type="EMBL" id="CAE8606018.1"/>
    </source>
</evidence>
<evidence type="ECO:0000256" key="5">
    <source>
        <dbReference type="ARBA" id="ARBA00022840"/>
    </source>
</evidence>
<dbReference type="GO" id="GO:0004691">
    <property type="term" value="F:cAMP-dependent protein kinase activity"/>
    <property type="evidence" value="ECO:0007669"/>
    <property type="project" value="TreeGrafter"/>
</dbReference>
<dbReference type="GO" id="GO:0005524">
    <property type="term" value="F:ATP binding"/>
    <property type="evidence" value="ECO:0007669"/>
    <property type="project" value="UniProtKB-KW"/>
</dbReference>
<reference evidence="7" key="1">
    <citation type="submission" date="2021-02" db="EMBL/GenBank/DDBJ databases">
        <authorList>
            <person name="Dougan E. K."/>
            <person name="Rhodes N."/>
            <person name="Thang M."/>
            <person name="Chan C."/>
        </authorList>
    </citation>
    <scope>NUCLEOTIDE SEQUENCE</scope>
</reference>
<keyword evidence="3" id="KW-0547">Nucleotide-binding</keyword>
<protein>
    <recommendedName>
        <fullName evidence="6">Protein kinase domain-containing protein</fullName>
    </recommendedName>
</protein>
<keyword evidence="5" id="KW-0067">ATP-binding</keyword>
<dbReference type="AlphaFoldDB" id="A0A813F6E9"/>
<dbReference type="EMBL" id="CAJNNV010018519">
    <property type="protein sequence ID" value="CAE8606018.1"/>
    <property type="molecule type" value="Genomic_DNA"/>
</dbReference>
<keyword evidence="2" id="KW-0808">Transferase</keyword>
<dbReference type="InterPro" id="IPR000719">
    <property type="entry name" value="Prot_kinase_dom"/>
</dbReference>
<dbReference type="PROSITE" id="PS50011">
    <property type="entry name" value="PROTEIN_KINASE_DOM"/>
    <property type="match status" value="1"/>
</dbReference>
<evidence type="ECO:0000256" key="2">
    <source>
        <dbReference type="ARBA" id="ARBA00022679"/>
    </source>
</evidence>
<dbReference type="OrthoDB" id="63267at2759"/>
<gene>
    <name evidence="7" type="ORF">PGLA1383_LOCUS24028</name>
</gene>
<proteinExistence type="predicted"/>
<evidence type="ECO:0000313" key="8">
    <source>
        <dbReference type="Proteomes" id="UP000654075"/>
    </source>
</evidence>
<dbReference type="InterPro" id="IPR011009">
    <property type="entry name" value="Kinase-like_dom_sf"/>
</dbReference>
<dbReference type="Gene3D" id="3.30.200.20">
    <property type="entry name" value="Phosphorylase Kinase, domain 1"/>
    <property type="match status" value="1"/>
</dbReference>
<evidence type="ECO:0000256" key="1">
    <source>
        <dbReference type="ARBA" id="ARBA00022527"/>
    </source>
</evidence>
<comment type="caution">
    <text evidence="7">The sequence shown here is derived from an EMBL/GenBank/DDBJ whole genome shotgun (WGS) entry which is preliminary data.</text>
</comment>
<dbReference type="Gene3D" id="1.10.510.10">
    <property type="entry name" value="Transferase(Phosphotransferase) domain 1"/>
    <property type="match status" value="1"/>
</dbReference>
<evidence type="ECO:0000256" key="3">
    <source>
        <dbReference type="ARBA" id="ARBA00022741"/>
    </source>
</evidence>
<keyword evidence="4" id="KW-0418">Kinase</keyword>
<organism evidence="7 8">
    <name type="scientific">Polarella glacialis</name>
    <name type="common">Dinoflagellate</name>
    <dbReference type="NCBI Taxonomy" id="89957"/>
    <lineage>
        <taxon>Eukaryota</taxon>
        <taxon>Sar</taxon>
        <taxon>Alveolata</taxon>
        <taxon>Dinophyceae</taxon>
        <taxon>Suessiales</taxon>
        <taxon>Suessiaceae</taxon>
        <taxon>Polarella</taxon>
    </lineage>
</organism>
<dbReference type="Proteomes" id="UP000654075">
    <property type="component" value="Unassembled WGS sequence"/>
</dbReference>
<dbReference type="SMART" id="SM00220">
    <property type="entry name" value="S_TKc"/>
    <property type="match status" value="1"/>
</dbReference>
<evidence type="ECO:0000259" key="6">
    <source>
        <dbReference type="PROSITE" id="PS50011"/>
    </source>
</evidence>
<dbReference type="SUPFAM" id="SSF56112">
    <property type="entry name" value="Protein kinase-like (PK-like)"/>
    <property type="match status" value="1"/>
</dbReference>
<keyword evidence="1" id="KW-0723">Serine/threonine-protein kinase</keyword>
<feature type="domain" description="Protein kinase" evidence="6">
    <location>
        <begin position="10"/>
        <end position="145"/>
    </location>
</feature>
<dbReference type="GO" id="GO:0005952">
    <property type="term" value="C:cAMP-dependent protein kinase complex"/>
    <property type="evidence" value="ECO:0007669"/>
    <property type="project" value="TreeGrafter"/>
</dbReference>
<dbReference type="FunFam" id="3.30.200.20:FF:000042">
    <property type="entry name" value="Aurora kinase A"/>
    <property type="match status" value="1"/>
</dbReference>
<dbReference type="OMA" id="SKVYICK"/>
<dbReference type="Pfam" id="PF00069">
    <property type="entry name" value="Pkinase"/>
    <property type="match status" value="1"/>
</dbReference>
<dbReference type="PANTHER" id="PTHR24353">
    <property type="entry name" value="CYCLIC NUCLEOTIDE-DEPENDENT PROTEIN KINASE"/>
    <property type="match status" value="1"/>
</dbReference>
<dbReference type="PANTHER" id="PTHR24353:SF37">
    <property type="entry name" value="CAMP-DEPENDENT PROTEIN KINASE CATALYTIC SUBUNIT PRKX"/>
    <property type="match status" value="1"/>
</dbReference>
<sequence length="145" mass="16599">MALQVNLADFEMARTLGCGSLGRVKYAKYKQDGKLYAVKFMKKHEIAKLKQVDHINNEKRLMAQISYSFVVNMMGYAKDDHSVYIIMESINGGELFTHLRRARKFSDGQSKFYGLQVGVAFAHIRGRCGVRPQPRQEHHPPRPEA</sequence>
<name>A0A813F6E9_POLGL</name>
<evidence type="ECO:0000256" key="4">
    <source>
        <dbReference type="ARBA" id="ARBA00022777"/>
    </source>
</evidence>
<keyword evidence="8" id="KW-1185">Reference proteome</keyword>